<dbReference type="EMBL" id="JH611164">
    <property type="protein sequence ID" value="EJP73788.1"/>
    <property type="molecule type" value="Genomic_DNA"/>
</dbReference>
<reference evidence="2 3" key="1">
    <citation type="journal article" date="2012" name="ISME J.">
        <title>Genomic insights to SAR86, an abundant and uncultivated marine bacterial lineage.</title>
        <authorList>
            <person name="Dupont C.L."/>
            <person name="Rusch D.B."/>
            <person name="Yooseph S."/>
            <person name="Lombardo M.J."/>
            <person name="Richter R.A."/>
            <person name="Valas R."/>
            <person name="Novotny M."/>
            <person name="Yee-Greenbaum J."/>
            <person name="Selengut J.D."/>
            <person name="Haft D.H."/>
            <person name="Halpern A.L."/>
            <person name="Lasken R.S."/>
            <person name="Nealson K."/>
            <person name="Friedman R."/>
            <person name="Venter J.C."/>
        </authorList>
    </citation>
    <scope>NUCLEOTIDE SEQUENCE [LARGE SCALE GENOMIC DNA]</scope>
</reference>
<evidence type="ECO:0000313" key="3">
    <source>
        <dbReference type="Proteomes" id="UP000010116"/>
    </source>
</evidence>
<dbReference type="HOGENOM" id="CLU_153910_0_0_6"/>
<proteinExistence type="predicted"/>
<feature type="region of interest" description="Disordered" evidence="1">
    <location>
        <begin position="110"/>
        <end position="132"/>
    </location>
</feature>
<accession>J5KHW5</accession>
<dbReference type="AlphaFoldDB" id="J5KHW5"/>
<sequence>MKPLFPSVDVSGYTIIEFDVNENGKVIKPRSKESKCLLLNKKTDQKEFKDCGVFIYESIAASRYIKFSKPINSDGKSCRLQNQQHKFTFINKKGADYKYFENIRKSPDLKDMSHKEITPLKTPVDQARPRDY</sequence>
<gene>
    <name evidence="2" type="ORF">NT02SARS_0684</name>
</gene>
<evidence type="ECO:0000313" key="2">
    <source>
        <dbReference type="EMBL" id="EJP73788.1"/>
    </source>
</evidence>
<evidence type="ECO:0000256" key="1">
    <source>
        <dbReference type="SAM" id="MobiDB-lite"/>
    </source>
</evidence>
<name>J5KHW5_9GAMM</name>
<protein>
    <submittedName>
        <fullName evidence="2">Uncharacterized protein</fullName>
    </submittedName>
</protein>
<organism evidence="2 3">
    <name type="scientific">SAR86 cluster bacterium SAR86B</name>
    <dbReference type="NCBI Taxonomy" id="1123867"/>
    <lineage>
        <taxon>Bacteria</taxon>
        <taxon>Pseudomonadati</taxon>
        <taxon>Pseudomonadota</taxon>
        <taxon>Gammaproteobacteria</taxon>
        <taxon>SAR86 cluster</taxon>
    </lineage>
</organism>
<dbReference type="Proteomes" id="UP000010116">
    <property type="component" value="Unassembled WGS sequence"/>
</dbReference>